<reference evidence="2" key="2">
    <citation type="submission" date="2023-05" db="EMBL/GenBank/DDBJ databases">
        <authorList>
            <consortium name="Lawrence Berkeley National Laboratory"/>
            <person name="Steindorff A."/>
            <person name="Hensen N."/>
            <person name="Bonometti L."/>
            <person name="Westerberg I."/>
            <person name="Brannstrom I.O."/>
            <person name="Guillou S."/>
            <person name="Cros-Aarteil S."/>
            <person name="Calhoun S."/>
            <person name="Haridas S."/>
            <person name="Kuo A."/>
            <person name="Mondo S."/>
            <person name="Pangilinan J."/>
            <person name="Riley R."/>
            <person name="Labutti K."/>
            <person name="Andreopoulos B."/>
            <person name="Lipzen A."/>
            <person name="Chen C."/>
            <person name="Yanf M."/>
            <person name="Daum C."/>
            <person name="Ng V."/>
            <person name="Clum A."/>
            <person name="Ohm R."/>
            <person name="Martin F."/>
            <person name="Silar P."/>
            <person name="Natvig D."/>
            <person name="Lalanne C."/>
            <person name="Gautier V."/>
            <person name="Ament-Velasquez S.L."/>
            <person name="Kruys A."/>
            <person name="Hutchinson M.I."/>
            <person name="Powell A.J."/>
            <person name="Barry K."/>
            <person name="Miller A.N."/>
            <person name="Grigoriev I.V."/>
            <person name="Debuchy R."/>
            <person name="Gladieux P."/>
            <person name="Thoren M.H."/>
            <person name="Johannesson H."/>
        </authorList>
    </citation>
    <scope>NUCLEOTIDE SEQUENCE</scope>
    <source>
        <strain evidence="2">PSN243</strain>
    </source>
</reference>
<feature type="region of interest" description="Disordered" evidence="1">
    <location>
        <begin position="100"/>
        <end position="171"/>
    </location>
</feature>
<dbReference type="EMBL" id="MU865916">
    <property type="protein sequence ID" value="KAK4454735.1"/>
    <property type="molecule type" value="Genomic_DNA"/>
</dbReference>
<keyword evidence="3" id="KW-1185">Reference proteome</keyword>
<accession>A0AAV9H266</accession>
<evidence type="ECO:0000313" key="2">
    <source>
        <dbReference type="EMBL" id="KAK4454735.1"/>
    </source>
</evidence>
<feature type="compositionally biased region" description="Polar residues" evidence="1">
    <location>
        <begin position="148"/>
        <end position="158"/>
    </location>
</feature>
<proteinExistence type="predicted"/>
<evidence type="ECO:0000313" key="3">
    <source>
        <dbReference type="Proteomes" id="UP001321760"/>
    </source>
</evidence>
<name>A0AAV9H266_9PEZI</name>
<feature type="compositionally biased region" description="Basic and acidic residues" evidence="1">
    <location>
        <begin position="130"/>
        <end position="142"/>
    </location>
</feature>
<organism evidence="2 3">
    <name type="scientific">Podospora aff. communis PSN243</name>
    <dbReference type="NCBI Taxonomy" id="3040156"/>
    <lineage>
        <taxon>Eukaryota</taxon>
        <taxon>Fungi</taxon>
        <taxon>Dikarya</taxon>
        <taxon>Ascomycota</taxon>
        <taxon>Pezizomycotina</taxon>
        <taxon>Sordariomycetes</taxon>
        <taxon>Sordariomycetidae</taxon>
        <taxon>Sordariales</taxon>
        <taxon>Podosporaceae</taxon>
        <taxon>Podospora</taxon>
    </lineage>
</organism>
<reference evidence="2" key="1">
    <citation type="journal article" date="2023" name="Mol. Phylogenet. Evol.">
        <title>Genome-scale phylogeny and comparative genomics of the fungal order Sordariales.</title>
        <authorList>
            <person name="Hensen N."/>
            <person name="Bonometti L."/>
            <person name="Westerberg I."/>
            <person name="Brannstrom I.O."/>
            <person name="Guillou S."/>
            <person name="Cros-Aarteil S."/>
            <person name="Calhoun S."/>
            <person name="Haridas S."/>
            <person name="Kuo A."/>
            <person name="Mondo S."/>
            <person name="Pangilinan J."/>
            <person name="Riley R."/>
            <person name="LaButti K."/>
            <person name="Andreopoulos B."/>
            <person name="Lipzen A."/>
            <person name="Chen C."/>
            <person name="Yan M."/>
            <person name="Daum C."/>
            <person name="Ng V."/>
            <person name="Clum A."/>
            <person name="Steindorff A."/>
            <person name="Ohm R.A."/>
            <person name="Martin F."/>
            <person name="Silar P."/>
            <person name="Natvig D.O."/>
            <person name="Lalanne C."/>
            <person name="Gautier V."/>
            <person name="Ament-Velasquez S.L."/>
            <person name="Kruys A."/>
            <person name="Hutchinson M.I."/>
            <person name="Powell A.J."/>
            <person name="Barry K."/>
            <person name="Miller A.N."/>
            <person name="Grigoriev I.V."/>
            <person name="Debuchy R."/>
            <person name="Gladieux P."/>
            <person name="Hiltunen Thoren M."/>
            <person name="Johannesson H."/>
        </authorList>
    </citation>
    <scope>NUCLEOTIDE SEQUENCE</scope>
    <source>
        <strain evidence="2">PSN243</strain>
    </source>
</reference>
<dbReference type="Proteomes" id="UP001321760">
    <property type="component" value="Unassembled WGS sequence"/>
</dbReference>
<dbReference type="AlphaFoldDB" id="A0AAV9H266"/>
<sequence>MPRKRQGVKEVQYGGYTYRPILPVSEQPPVLRVSCKFSPRIENIEDVSITKEELLGFASVYHRIYQVPEKTRDRLMRWRRAHRRMVESWRMPFWNSKADDQRLGLHPRKPGVPPGAKGQDEDADEESDGTIDRDKMDLDRSSDPVTPRDTTPASSPTPANVHPRLPPAPLARDQTDKVQIDPQTLFNELKASRDALKDMFLWFQRVAVTVDDKDPLKESLMQMSCAAAKSLGRASEAVENANVLVRKGNPESEEDIAERIAERRELVARQTYTQDSARQP</sequence>
<comment type="caution">
    <text evidence="2">The sequence shown here is derived from an EMBL/GenBank/DDBJ whole genome shotgun (WGS) entry which is preliminary data.</text>
</comment>
<gene>
    <name evidence="2" type="ORF">QBC34DRAFT_490509</name>
</gene>
<evidence type="ECO:0000256" key="1">
    <source>
        <dbReference type="SAM" id="MobiDB-lite"/>
    </source>
</evidence>
<protein>
    <submittedName>
        <fullName evidence="2">Uncharacterized protein</fullName>
    </submittedName>
</protein>